<dbReference type="PROSITE" id="PS51272">
    <property type="entry name" value="SLH"/>
    <property type="match status" value="3"/>
</dbReference>
<feature type="domain" description="SLH" evidence="1">
    <location>
        <begin position="1238"/>
        <end position="1301"/>
    </location>
</feature>
<proteinExistence type="predicted"/>
<dbReference type="InterPro" id="IPR001119">
    <property type="entry name" value="SLH_dom"/>
</dbReference>
<organism evidence="2 3">
    <name type="scientific">Paenibacillus physcomitrellae</name>
    <dbReference type="NCBI Taxonomy" id="1619311"/>
    <lineage>
        <taxon>Bacteria</taxon>
        <taxon>Bacillati</taxon>
        <taxon>Bacillota</taxon>
        <taxon>Bacilli</taxon>
        <taxon>Bacillales</taxon>
        <taxon>Paenibacillaceae</taxon>
        <taxon>Paenibacillus</taxon>
    </lineage>
</organism>
<evidence type="ECO:0000313" key="3">
    <source>
        <dbReference type="Proteomes" id="UP000609323"/>
    </source>
</evidence>
<name>A0ABQ1GHT9_9BACL</name>
<evidence type="ECO:0000313" key="2">
    <source>
        <dbReference type="EMBL" id="GGA43905.1"/>
    </source>
</evidence>
<protein>
    <recommendedName>
        <fullName evidence="1">SLH domain-containing protein</fullName>
    </recommendedName>
</protein>
<reference evidence="3" key="1">
    <citation type="journal article" date="2019" name="Int. J. Syst. Evol. Microbiol.">
        <title>The Global Catalogue of Microorganisms (GCM) 10K type strain sequencing project: providing services to taxonomists for standard genome sequencing and annotation.</title>
        <authorList>
            <consortium name="The Broad Institute Genomics Platform"/>
            <consortium name="The Broad Institute Genome Sequencing Center for Infectious Disease"/>
            <person name="Wu L."/>
            <person name="Ma J."/>
        </authorList>
    </citation>
    <scope>NUCLEOTIDE SEQUENCE [LARGE SCALE GENOMIC DNA]</scope>
    <source>
        <strain evidence="3">CGMCC 1.15044</strain>
    </source>
</reference>
<dbReference type="Pfam" id="PF00395">
    <property type="entry name" value="SLH"/>
    <property type="match status" value="3"/>
</dbReference>
<sequence>MQRLNKPLIWLLMMTLIFGAIPAGLTQNVQAADVITSTRYFSPDILDLRKTISLSMEPTKADEDINRTSVYSTTMPSLKIEGSFTSVSGNSLSIVVQQIVPDTTKSGKDSVTGQPLSYYVEDPTHYTNGVVTVDPSSTTGQRFIADNLPLYPGYNKITFSGKQGELTRSESFYVLFDKVPYLQSLVVTGGGDNPVPLNEGTPVVVTESPIALQGVAQNATRVTVSVDNGTVLSASLDRSSGNFFASGLTVNPGINNLNINIYNDTDSVSIKRSIYLYDESTPFTGLYLMDGKQSQNLMENKPPQIVKELDTPSIIAQVVIPYSVSSDKFMDALTAGDATVKLKLGDSALKPAPAEVPVPLGAITLLKANPFDDKGQLLDDPKSDEEVVVPGSDGVTPQYHLVTFQIDLSKFIPVIVPVAGKTNVVGLHVTMDGTPEANFDKSISRTFDYYPDSNQIVNIYYAPKFNETEAGTTSAADMPDYLSKVSKESLDGATVNASDYYIMVESLKPRQAGEALSGRYLPLGTRDVNVLPLNIPIRNIAIKVNGKTTYYEVYKVTGFASGQQKVRLQFDPTNPSDRRDVTISFISKASISISNLQNGQSIEVDSTTQSNPEVADETIIPIQGQYIGFPNISSAEYFVNGLQGDNLSADSETGTDSETEYDLGVTKANPSFSLKLRVSNKGPLVYGENVIVFSGVYLDSQGSPTTVQTSLTIYITDKNGSTLEQFHPNVRPKDIPFPTDLGDATQQDNIDQILANSTLFTYDSTNDKYVTSQTQYDLVARGGGVSVLNFYRGSQVMFSINFNETLKQPFQFDMDGKTIKYDIVGTSEDFILRIKDIPFDIPGSQFYTLELVNDTGARTTKKIEIERVVEPFRVISPQPTSGDQIVVNKNFVHIDIEAAGATQVLIGKEAATPRADIKDRFIYDYVGLKPDKQNDIKIQIVRSDTTLNGVISVYYTTSVGVNTEYMAEKVSNKYTVFNKNLTLSFPKGTILQTIPTGTEVTKFYPDNKILFGIADPVDGAITHQDDYGNIINNILLPESNQPVMTIPDAIRLQFTTTARTTNFSLVSSIYWINGGLAEFGSKPPMNGVSPYSVEGSFTRFEQERKLVPSQRGTLTLAYDPNIVDDAGTTITVFRYDDGGIWENIGGEVDTKDHTVTVPFDEFGYYKVMKLRMGFADITNHGWARNILNALYSKGIMNNLRTDAFGTDDRTTRGEFATLLVKGLNLPINSDTSLTPRTFSDVAPNLITATYSYDYIETAARAGIITGQTDGFFGPEQPITREQAAVMIARALNLKLALNDDKLSATLAKSFVDSGSIDNYAKPAISAVSKAKIMTGSATTLPGSTKPVYSFNPKGYMSRAEAGKIAVELLKKSTGIFPKTFS</sequence>
<accession>A0ABQ1GHT9</accession>
<evidence type="ECO:0000259" key="1">
    <source>
        <dbReference type="PROSITE" id="PS51272"/>
    </source>
</evidence>
<dbReference type="RefSeq" id="WP_174704718.1">
    <property type="nucleotide sequence ID" value="NZ_BMHF01000011.1"/>
</dbReference>
<dbReference type="PANTHER" id="PTHR43308">
    <property type="entry name" value="OUTER MEMBRANE PROTEIN ALPHA-RELATED"/>
    <property type="match status" value="1"/>
</dbReference>
<feature type="domain" description="SLH" evidence="1">
    <location>
        <begin position="1170"/>
        <end position="1233"/>
    </location>
</feature>
<feature type="domain" description="SLH" evidence="1">
    <location>
        <begin position="1307"/>
        <end position="1379"/>
    </location>
</feature>
<dbReference type="PANTHER" id="PTHR43308:SF5">
    <property type="entry name" value="S-LAYER PROTEIN _ PEPTIDOGLYCAN ENDO-BETA-N-ACETYLGLUCOSAMINIDASE"/>
    <property type="match status" value="1"/>
</dbReference>
<dbReference type="InterPro" id="IPR051465">
    <property type="entry name" value="Cell_Envelope_Struct_Comp"/>
</dbReference>
<dbReference type="EMBL" id="BMHF01000011">
    <property type="protein sequence ID" value="GGA43905.1"/>
    <property type="molecule type" value="Genomic_DNA"/>
</dbReference>
<dbReference type="Proteomes" id="UP000609323">
    <property type="component" value="Unassembled WGS sequence"/>
</dbReference>
<keyword evidence="3" id="KW-1185">Reference proteome</keyword>
<comment type="caution">
    <text evidence="2">The sequence shown here is derived from an EMBL/GenBank/DDBJ whole genome shotgun (WGS) entry which is preliminary data.</text>
</comment>
<gene>
    <name evidence="2" type="ORF">GCM10010917_31510</name>
</gene>